<evidence type="ECO:0000313" key="1">
    <source>
        <dbReference type="EMBL" id="MFC7192772.1"/>
    </source>
</evidence>
<organism evidence="1 2">
    <name type="scientific">Halocatena marina</name>
    <dbReference type="NCBI Taxonomy" id="2934937"/>
    <lineage>
        <taxon>Archaea</taxon>
        <taxon>Methanobacteriati</taxon>
        <taxon>Methanobacteriota</taxon>
        <taxon>Stenosarchaea group</taxon>
        <taxon>Halobacteria</taxon>
        <taxon>Halobacteriales</taxon>
        <taxon>Natronomonadaceae</taxon>
        <taxon>Halocatena</taxon>
    </lineage>
</organism>
<protein>
    <submittedName>
        <fullName evidence="1">Uncharacterized protein</fullName>
    </submittedName>
</protein>
<comment type="caution">
    <text evidence="1">The sequence shown here is derived from an EMBL/GenBank/DDBJ whole genome shotgun (WGS) entry which is preliminary data.</text>
</comment>
<accession>A0ABD5YV36</accession>
<dbReference type="Proteomes" id="UP001596417">
    <property type="component" value="Unassembled WGS sequence"/>
</dbReference>
<dbReference type="EMBL" id="JBHTAX010000005">
    <property type="protein sequence ID" value="MFC7192772.1"/>
    <property type="molecule type" value="Genomic_DNA"/>
</dbReference>
<keyword evidence="2" id="KW-1185">Reference proteome</keyword>
<dbReference type="RefSeq" id="WP_390206831.1">
    <property type="nucleotide sequence ID" value="NZ_JBHTAX010000005.1"/>
</dbReference>
<dbReference type="AlphaFoldDB" id="A0ABD5YV36"/>
<name>A0ABD5YV36_9EURY</name>
<reference evidence="1 2" key="1">
    <citation type="journal article" date="2019" name="Int. J. Syst. Evol. Microbiol.">
        <title>The Global Catalogue of Microorganisms (GCM) 10K type strain sequencing project: providing services to taxonomists for standard genome sequencing and annotation.</title>
        <authorList>
            <consortium name="The Broad Institute Genomics Platform"/>
            <consortium name="The Broad Institute Genome Sequencing Center for Infectious Disease"/>
            <person name="Wu L."/>
            <person name="Ma J."/>
        </authorList>
    </citation>
    <scope>NUCLEOTIDE SEQUENCE [LARGE SCALE GENOMIC DNA]</scope>
    <source>
        <strain evidence="1 2">RDMS1</strain>
    </source>
</reference>
<proteinExistence type="predicted"/>
<sequence length="73" mass="8427">MEIHELTSEDERRQAVPLIRQLFTDADPEKVLEWTGEDDYHLLGGFVEDEQLAWLAFFLDMSFITHATLGSTT</sequence>
<gene>
    <name evidence="1" type="ORF">ACFQL7_25165</name>
</gene>
<evidence type="ECO:0000313" key="2">
    <source>
        <dbReference type="Proteomes" id="UP001596417"/>
    </source>
</evidence>